<dbReference type="RefSeq" id="WP_011551866.1">
    <property type="nucleotide sequence ID" value="NC_008095.1"/>
</dbReference>
<dbReference type="Pfam" id="PF03466">
    <property type="entry name" value="LysR_substrate"/>
    <property type="match status" value="1"/>
</dbReference>
<keyword evidence="7" id="KW-1185">Reference proteome</keyword>
<dbReference type="PROSITE" id="PS50931">
    <property type="entry name" value="HTH_LYSR"/>
    <property type="match status" value="1"/>
</dbReference>
<protein>
    <submittedName>
        <fullName evidence="6">Transcriptional regulator, LysR family</fullName>
    </submittedName>
</protein>
<dbReference type="FunFam" id="1.10.10.10:FF:000001">
    <property type="entry name" value="LysR family transcriptional regulator"/>
    <property type="match status" value="1"/>
</dbReference>
<dbReference type="InterPro" id="IPR000847">
    <property type="entry name" value="LysR_HTH_N"/>
</dbReference>
<keyword evidence="3" id="KW-0238">DNA-binding</keyword>
<dbReference type="PANTHER" id="PTHR30537:SF1">
    <property type="entry name" value="HTH-TYPE TRANSCRIPTIONAL REGULATOR PGRR"/>
    <property type="match status" value="1"/>
</dbReference>
<evidence type="ECO:0000256" key="3">
    <source>
        <dbReference type="ARBA" id="ARBA00023125"/>
    </source>
</evidence>
<dbReference type="Gene3D" id="3.40.190.290">
    <property type="match status" value="1"/>
</dbReference>
<proteinExistence type="inferred from homology"/>
<dbReference type="GO" id="GO:0043565">
    <property type="term" value="F:sequence-specific DNA binding"/>
    <property type="evidence" value="ECO:0007669"/>
    <property type="project" value="TreeGrafter"/>
</dbReference>
<dbReference type="GeneID" id="41359186"/>
<name>Q1DBG6_MYXXD</name>
<dbReference type="eggNOG" id="COG0583">
    <property type="taxonomic scope" value="Bacteria"/>
</dbReference>
<gene>
    <name evidence="6" type="ordered locus">MXAN_1757</name>
</gene>
<dbReference type="HOGENOM" id="CLU_039613_16_1_7"/>
<dbReference type="KEGG" id="mxa:MXAN_1757"/>
<dbReference type="EnsemblBacteria" id="ABF91652">
    <property type="protein sequence ID" value="ABF91652"/>
    <property type="gene ID" value="MXAN_1757"/>
</dbReference>
<dbReference type="STRING" id="246197.MXAN_1757"/>
<comment type="similarity">
    <text evidence="1">Belongs to the LysR transcriptional regulatory family.</text>
</comment>
<dbReference type="InterPro" id="IPR005119">
    <property type="entry name" value="LysR_subst-bd"/>
</dbReference>
<keyword evidence="4" id="KW-0804">Transcription</keyword>
<dbReference type="Proteomes" id="UP000002402">
    <property type="component" value="Chromosome"/>
</dbReference>
<accession>Q1DBG6</accession>
<feature type="domain" description="HTH lysR-type" evidence="5">
    <location>
        <begin position="13"/>
        <end position="66"/>
    </location>
</feature>
<dbReference type="EMBL" id="CP000113">
    <property type="protein sequence ID" value="ABF91652.1"/>
    <property type="molecule type" value="Genomic_DNA"/>
</dbReference>
<keyword evidence="2" id="KW-0805">Transcription regulation</keyword>
<dbReference type="SUPFAM" id="SSF46785">
    <property type="entry name" value="Winged helix' DNA-binding domain"/>
    <property type="match status" value="1"/>
</dbReference>
<dbReference type="GO" id="GO:0003700">
    <property type="term" value="F:DNA-binding transcription factor activity"/>
    <property type="evidence" value="ECO:0007669"/>
    <property type="project" value="InterPro"/>
</dbReference>
<evidence type="ECO:0000256" key="1">
    <source>
        <dbReference type="ARBA" id="ARBA00009437"/>
    </source>
</evidence>
<organism evidence="6 7">
    <name type="scientific">Myxococcus xanthus (strain DK1622)</name>
    <dbReference type="NCBI Taxonomy" id="246197"/>
    <lineage>
        <taxon>Bacteria</taxon>
        <taxon>Pseudomonadati</taxon>
        <taxon>Myxococcota</taxon>
        <taxon>Myxococcia</taxon>
        <taxon>Myxococcales</taxon>
        <taxon>Cystobacterineae</taxon>
        <taxon>Myxococcaceae</taxon>
        <taxon>Myxococcus</taxon>
    </lineage>
</organism>
<evidence type="ECO:0000256" key="4">
    <source>
        <dbReference type="ARBA" id="ARBA00023163"/>
    </source>
</evidence>
<dbReference type="Pfam" id="PF00126">
    <property type="entry name" value="HTH_1"/>
    <property type="match status" value="1"/>
</dbReference>
<dbReference type="GO" id="GO:0006351">
    <property type="term" value="P:DNA-templated transcription"/>
    <property type="evidence" value="ECO:0007669"/>
    <property type="project" value="TreeGrafter"/>
</dbReference>
<dbReference type="AlphaFoldDB" id="Q1DBG6"/>
<evidence type="ECO:0000256" key="2">
    <source>
        <dbReference type="ARBA" id="ARBA00023015"/>
    </source>
</evidence>
<evidence type="ECO:0000313" key="6">
    <source>
        <dbReference type="EMBL" id="ABF91652.1"/>
    </source>
</evidence>
<evidence type="ECO:0000313" key="7">
    <source>
        <dbReference type="Proteomes" id="UP000002402"/>
    </source>
</evidence>
<dbReference type="InterPro" id="IPR036390">
    <property type="entry name" value="WH_DNA-bd_sf"/>
</dbReference>
<dbReference type="CDD" id="cd08474">
    <property type="entry name" value="PBP2_CrgA_like_5"/>
    <property type="match status" value="1"/>
</dbReference>
<dbReference type="InterPro" id="IPR036388">
    <property type="entry name" value="WH-like_DNA-bd_sf"/>
</dbReference>
<evidence type="ECO:0000259" key="5">
    <source>
        <dbReference type="PROSITE" id="PS50931"/>
    </source>
</evidence>
<dbReference type="SUPFAM" id="SSF53850">
    <property type="entry name" value="Periplasmic binding protein-like II"/>
    <property type="match status" value="1"/>
</dbReference>
<reference evidence="6 7" key="1">
    <citation type="journal article" date="2006" name="Proc. Natl. Acad. Sci. U.S.A.">
        <title>Evolution of sensory complexity recorded in a myxobacterial genome.</title>
        <authorList>
            <person name="Goldman B.S."/>
            <person name="Nierman W.C."/>
            <person name="Kaiser D."/>
            <person name="Slater S.C."/>
            <person name="Durkin A.S."/>
            <person name="Eisen J.A."/>
            <person name="Ronning C.M."/>
            <person name="Barbazuk W.B."/>
            <person name="Blanchard M."/>
            <person name="Field C."/>
            <person name="Halling C."/>
            <person name="Hinkle G."/>
            <person name="Iartchuk O."/>
            <person name="Kim H.S."/>
            <person name="Mackenzie C."/>
            <person name="Madupu R."/>
            <person name="Miller N."/>
            <person name="Shvartsbeyn A."/>
            <person name="Sullivan S.A."/>
            <person name="Vaudin M."/>
            <person name="Wiegand R."/>
            <person name="Kaplan H.B."/>
        </authorList>
    </citation>
    <scope>NUCLEOTIDE SEQUENCE [LARGE SCALE GENOMIC DNA]</scope>
    <source>
        <strain evidence="7">DK1622</strain>
    </source>
</reference>
<dbReference type="OrthoDB" id="5416547at2"/>
<sequence>MQVLIVNTSLFPHLQTFLAVARTRSFSAAARDLGISRSAVSQSVRLLEGKLRVPLVARTTRSVSLTEAGRRLVESAGPAVTQVQAALTQASAKPGEVVGRVRLTVPRAAFHFVIEPVLPKFRERHPRIEVDLVFEDRMVDLVGEGFDAGVRLSEYVERDMVSVRLTDAFRFIVVGSPTYLGRHGTPGRPEDLLEHECLTFRSSTTGSLYAWEFERGRRTWRVPVRGSLVVNDGLICIRWAEQGLGLAYVMEPLVGEQLRKGSLQRVLEPYAATVPGFFLYYPSRAQSSAPLRLFVETVRELTRKPPVATKQLGP</sequence>
<dbReference type="Gene3D" id="1.10.10.10">
    <property type="entry name" value="Winged helix-like DNA-binding domain superfamily/Winged helix DNA-binding domain"/>
    <property type="match status" value="1"/>
</dbReference>
<dbReference type="PANTHER" id="PTHR30537">
    <property type="entry name" value="HTH-TYPE TRANSCRIPTIONAL REGULATOR"/>
    <property type="match status" value="1"/>
</dbReference>
<dbReference type="InterPro" id="IPR058163">
    <property type="entry name" value="LysR-type_TF_proteobact-type"/>
</dbReference>